<name>A0A3A1P2Q7_9SPHN</name>
<dbReference type="PANTHER" id="PTHR30273">
    <property type="entry name" value="PERIPLASMIC SIGNAL SENSOR AND SIGMA FACTOR ACTIVATOR FECR-RELATED"/>
    <property type="match status" value="1"/>
</dbReference>
<evidence type="ECO:0000259" key="1">
    <source>
        <dbReference type="Pfam" id="PF04773"/>
    </source>
</evidence>
<dbReference type="Pfam" id="PF04773">
    <property type="entry name" value="FecR"/>
    <property type="match status" value="1"/>
</dbReference>
<dbReference type="EMBL" id="QXFM01000117">
    <property type="protein sequence ID" value="RIV82558.1"/>
    <property type="molecule type" value="Genomic_DNA"/>
</dbReference>
<dbReference type="Gene3D" id="3.55.50.30">
    <property type="match status" value="1"/>
</dbReference>
<evidence type="ECO:0000313" key="2">
    <source>
        <dbReference type="EMBL" id="RIV82558.1"/>
    </source>
</evidence>
<dbReference type="AlphaFoldDB" id="A0A3A1P2Q7"/>
<dbReference type="InterPro" id="IPR012373">
    <property type="entry name" value="Ferrdict_sens_TM"/>
</dbReference>
<dbReference type="PANTHER" id="PTHR30273:SF2">
    <property type="entry name" value="PROTEIN FECR"/>
    <property type="match status" value="1"/>
</dbReference>
<comment type="caution">
    <text evidence="2">The sequence shown here is derived from an EMBL/GenBank/DDBJ whole genome shotgun (WGS) entry which is preliminary data.</text>
</comment>
<gene>
    <name evidence="2" type="ORF">D2V17_14650</name>
</gene>
<feature type="domain" description="FecR protein" evidence="1">
    <location>
        <begin position="33"/>
        <end position="124"/>
    </location>
</feature>
<dbReference type="Proteomes" id="UP000265366">
    <property type="component" value="Unassembled WGS sequence"/>
</dbReference>
<dbReference type="InterPro" id="IPR006860">
    <property type="entry name" value="FecR"/>
</dbReference>
<proteinExistence type="predicted"/>
<organism evidence="2 3">
    <name type="scientific">Aurantiacibacter xanthus</name>
    <dbReference type="NCBI Taxonomy" id="1784712"/>
    <lineage>
        <taxon>Bacteria</taxon>
        <taxon>Pseudomonadati</taxon>
        <taxon>Pseudomonadota</taxon>
        <taxon>Alphaproteobacteria</taxon>
        <taxon>Sphingomonadales</taxon>
        <taxon>Erythrobacteraceae</taxon>
        <taxon>Aurantiacibacter</taxon>
    </lineage>
</organism>
<dbReference type="Gene3D" id="2.60.120.1440">
    <property type="match status" value="1"/>
</dbReference>
<sequence length="240" mass="25669">MLALGAAAAAVAVVVGTFVWLPRSEAQAHGEIYRTAAGEVREVALADGSSVLLNGASAIKVQLDGDVRHVTLNAGEALFDVAHDADRPFTVEAGAGEVTVLGTRFDLALNDDQVELEVSRGLVRFGAVGADEDEAVLVRQAQRSTLQGGTPTMPVAYAGPSEPEWRSGWVEVTDMPLAQLLPRLERWTTKTIELKDPALLEQRVAGRFMLSEPGAVLSGLGAMYDFRVRETDSAFVIERI</sequence>
<reference evidence="2 3" key="1">
    <citation type="submission" date="2018-08" db="EMBL/GenBank/DDBJ databases">
        <title>Erythrobacter zhengii sp.nov., a bacterium isolated from deep-sea sediment.</title>
        <authorList>
            <person name="Fang C."/>
            <person name="Wu Y.-H."/>
            <person name="Sun C."/>
            <person name="Wang H."/>
            <person name="Cheng H."/>
            <person name="Meng F.-X."/>
            <person name="Wang C.-S."/>
            <person name="Xu X.-W."/>
        </authorList>
    </citation>
    <scope>NUCLEOTIDE SEQUENCE [LARGE SCALE GENOMIC DNA]</scope>
    <source>
        <strain evidence="2 3">CCTCC AB 2015396</strain>
    </source>
</reference>
<dbReference type="GO" id="GO:0016989">
    <property type="term" value="F:sigma factor antagonist activity"/>
    <property type="evidence" value="ECO:0007669"/>
    <property type="project" value="TreeGrafter"/>
</dbReference>
<keyword evidence="3" id="KW-1185">Reference proteome</keyword>
<protein>
    <submittedName>
        <fullName evidence="2">FecR family protein</fullName>
    </submittedName>
</protein>
<dbReference type="OrthoDB" id="9798846at2"/>
<accession>A0A3A1P2Q7</accession>
<evidence type="ECO:0000313" key="3">
    <source>
        <dbReference type="Proteomes" id="UP000265366"/>
    </source>
</evidence>